<dbReference type="PROSITE" id="PS51194">
    <property type="entry name" value="HELICASE_CTER"/>
    <property type="match status" value="1"/>
</dbReference>
<evidence type="ECO:0000256" key="3">
    <source>
        <dbReference type="ARBA" id="ARBA00022801"/>
    </source>
</evidence>
<dbReference type="InterPro" id="IPR027417">
    <property type="entry name" value="P-loop_NTPase"/>
</dbReference>
<dbReference type="PANTHER" id="PTHR13710:SF105">
    <property type="entry name" value="ATP-DEPENDENT DNA HELICASE Q1"/>
    <property type="match status" value="1"/>
</dbReference>
<dbReference type="GO" id="GO:0005694">
    <property type="term" value="C:chromosome"/>
    <property type="evidence" value="ECO:0007669"/>
    <property type="project" value="TreeGrafter"/>
</dbReference>
<accession>A0A967AFY6</accession>
<dbReference type="InterPro" id="IPR012337">
    <property type="entry name" value="RNaseH-like_sf"/>
</dbReference>
<evidence type="ECO:0000259" key="13">
    <source>
        <dbReference type="PROSITE" id="PS51198"/>
    </source>
</evidence>
<dbReference type="EMBL" id="JAANAS010000072">
    <property type="protein sequence ID" value="NGZ90523.1"/>
    <property type="molecule type" value="Genomic_DNA"/>
</dbReference>
<feature type="domain" description="Helicase ATP-binding" evidence="11">
    <location>
        <begin position="275"/>
        <end position="455"/>
    </location>
</feature>
<name>A0A967AFY6_9FLAO</name>
<evidence type="ECO:0000313" key="14">
    <source>
        <dbReference type="EMBL" id="NGZ90523.1"/>
    </source>
</evidence>
<dbReference type="GO" id="GO:0006310">
    <property type="term" value="P:DNA recombination"/>
    <property type="evidence" value="ECO:0007669"/>
    <property type="project" value="InterPro"/>
</dbReference>
<dbReference type="Gene3D" id="3.40.50.300">
    <property type="entry name" value="P-loop containing nucleotide triphosphate hydrolases"/>
    <property type="match status" value="4"/>
</dbReference>
<dbReference type="NCBIfam" id="TIGR00614">
    <property type="entry name" value="recQ_fam"/>
    <property type="match status" value="1"/>
</dbReference>
<dbReference type="InterPro" id="IPR014001">
    <property type="entry name" value="Helicase_ATP-bd"/>
</dbReference>
<dbReference type="CDD" id="cd17920">
    <property type="entry name" value="DEXHc_RecQ"/>
    <property type="match status" value="1"/>
</dbReference>
<keyword evidence="5 10" id="KW-0067">ATP-binding</keyword>
<dbReference type="EC" id="5.6.2.4" evidence="9"/>
<dbReference type="GO" id="GO:0006281">
    <property type="term" value="P:DNA repair"/>
    <property type="evidence" value="ECO:0007669"/>
    <property type="project" value="TreeGrafter"/>
</dbReference>
<dbReference type="GO" id="GO:0005524">
    <property type="term" value="F:ATP binding"/>
    <property type="evidence" value="ECO:0007669"/>
    <property type="project" value="UniProtKB-UniRule"/>
</dbReference>
<protein>
    <recommendedName>
        <fullName evidence="9">DNA 3'-5' helicase</fullName>
        <ecNumber evidence="9">5.6.2.4</ecNumber>
    </recommendedName>
</protein>
<organism evidence="14 15">
    <name type="scientific">Psychroflexus maritimus</name>
    <dbReference type="NCBI Taxonomy" id="2714865"/>
    <lineage>
        <taxon>Bacteria</taxon>
        <taxon>Pseudomonadati</taxon>
        <taxon>Bacteroidota</taxon>
        <taxon>Flavobacteriia</taxon>
        <taxon>Flavobacteriales</taxon>
        <taxon>Flavobacteriaceae</taxon>
        <taxon>Psychroflexus</taxon>
    </lineage>
</organism>
<feature type="domain" description="Helicase C-terminal" evidence="12">
    <location>
        <begin position="485"/>
        <end position="632"/>
    </location>
</feature>
<dbReference type="InterPro" id="IPR001650">
    <property type="entry name" value="Helicase_C-like"/>
</dbReference>
<dbReference type="SUPFAM" id="SSF52540">
    <property type="entry name" value="P-loop containing nucleoside triphosphate hydrolases"/>
    <property type="match status" value="2"/>
</dbReference>
<comment type="caution">
    <text evidence="14">The sequence shown here is derived from an EMBL/GenBank/DDBJ whole genome shotgun (WGS) entry which is preliminary data.</text>
</comment>
<evidence type="ECO:0000256" key="9">
    <source>
        <dbReference type="ARBA" id="ARBA00034808"/>
    </source>
</evidence>
<gene>
    <name evidence="14" type="ORF">G7034_09680</name>
</gene>
<evidence type="ECO:0000256" key="5">
    <source>
        <dbReference type="ARBA" id="ARBA00022840"/>
    </source>
</evidence>
<dbReference type="SUPFAM" id="SSF53098">
    <property type="entry name" value="Ribonuclease H-like"/>
    <property type="match status" value="1"/>
</dbReference>
<comment type="catalytic activity">
    <reaction evidence="8">
        <text>Couples ATP hydrolysis with the unwinding of duplex DNA by translocating in the 3'-5' direction.</text>
        <dbReference type="EC" id="5.6.2.4"/>
    </reaction>
</comment>
<dbReference type="Pfam" id="PF00270">
    <property type="entry name" value="DEAD"/>
    <property type="match status" value="1"/>
</dbReference>
<comment type="similarity">
    <text evidence="1">Belongs to the helicase family. RecQ subfamily.</text>
</comment>
<dbReference type="GO" id="GO:0009378">
    <property type="term" value="F:four-way junction helicase activity"/>
    <property type="evidence" value="ECO:0007669"/>
    <property type="project" value="TreeGrafter"/>
</dbReference>
<evidence type="ECO:0000256" key="1">
    <source>
        <dbReference type="ARBA" id="ARBA00005446"/>
    </source>
</evidence>
<dbReference type="InterPro" id="IPR014016">
    <property type="entry name" value="UvrD-like_ATP-bd"/>
</dbReference>
<dbReference type="SMART" id="SM00490">
    <property type="entry name" value="HELICc"/>
    <property type="match status" value="1"/>
</dbReference>
<keyword evidence="6" id="KW-0238">DNA-binding</keyword>
<dbReference type="GO" id="GO:0003677">
    <property type="term" value="F:DNA binding"/>
    <property type="evidence" value="ECO:0007669"/>
    <property type="project" value="UniProtKB-KW"/>
</dbReference>
<dbReference type="Pfam" id="PF00580">
    <property type="entry name" value="UvrD-helicase"/>
    <property type="match status" value="2"/>
</dbReference>
<sequence length="1605" mass="185199">MKPIAFIDTEIEPKSLKILDIGCIKADGNIFHKTSITEFTQFLKGTQFICGHNIFNHDIKYVGKALADAGISSSKIIDTLFLSPLLFPTKPYHALLKDDKLQTEYTNNPLNDSIKSRDLFYDEVEAFKKTDETLKQIFFLLLHNKREFQSFFRFIAYKSENTDVIKLIRQKFVNEICDQVVLNKMISENPIELAYCLSLISSFIEYKKIHSITPPWVLKNYPEVERIMFRLRNQPCVTGCAYCNSVLDINKGLKKFFGFDSYRTYGGEPLQEKAVKAAVDNKSILAVFPTGGGKSITFQVPALMSGEAAKGLTVVISPLQSLMKDQVDNLESNGITEAVTINGLLDPIERAKSFERVNDGSATILYISPESLRSKTIERLILGRKIVRFVIDEAHCFSSWGQDFRVDYLYIGDFIKQLQQKKNLEDGIPVSCFTATAKQKVIEDIRSYFKEKLSLDLELYTSTASRTNLQYKVFEKGDEEEKYQAVRDLIEEKNCPAIIYVSRTRKAYLLSERLTKDGFNAKPYHGKMDKQEKSENQDAFINGETQIMVATSAFGMGVDKKDVGMVIHYEISDSLENYIQEAGRAGRDENIVADCFVLFNEEDLSKHFILLNQTKLSIKEIQQIWKAIKYITKFRSKVSNSALEIARKAGWDDNVVEIETRVTTAIAALEEAGYLIRGQNMPRIFANSILSKNAQEAIEKINLSERFEEKQKEKGIRIIKKLFSSKSKNQSVEDPAESRVDYISDHLGIVKEEVINIVNLLREENILADAKDLTAFIKKGENKNRSLNIVESFAKIENFLLPIFEEQEKTVHIKELNEQADEQGCNDVSPNKIKTIINFWAIKHWIKRQNIQYSKNHIVAISLHPKKILKEKLEKRHVLAKFIIEFLHKKSDLNEDKNESQKEEVLVEFSVHELKAEYESNQNLFKLDISIDDIEDTLFYLSRIEALKIEGGFLVVYNRLTIERLEEDNYKRYTKQDYQKLNEFYENKIQQIHIVGEYAKKMINDYKDALQFAEDYFQLNYSSFLRKYFPGSKVDDLKLKMTPTKFRQLFGELSPTQLKIINDNETKYIVVAAGPGSGKTRVLVHKLASLLLMEDVKHEQLLMVTFSRAAATEFKKRLLKLIGNAANYIEIKTFHSYCFDLLGKVGNLEKSGEILKKTIEKIKNKEVEPNRITKTVLVIDEAQDMDEDEFNLIITLMEQNEEMRVIAVGDDDQNIYEFRGASSKYLEKFIQSKRAIKYELVENYRSKRNLVEFNNQFVRSIHQRLKQTPIIANQIDDGRIKLVRYQSQNLISPLVQDILTTGLSGTTCVLTKTNEEALQITGLLLNNGMQAKLIQTNQGFNLYNLLEVRFFLNQLNLTNDVFIISDEVWISAKRELLNRFLNSTKLELCKNIIKDFEATNPKKKYKSDLEAFIRESKLEDFFSENGETIFVSTIHKAKGKEFDNVFLMLDNFNLVSDSDKRQLYVAMTRAKQNLTVHLNSSFLDHLSEENLERINDNENYLPPKEMAMHLTHKDVWLDYFIHRQHWISQLSSGDSLTFKDDECLNLSGQSVLKFSKHFLEKIESLKGKNYILKSVKVNFILHWTKEGLAHEVKIVLPELLFEKNS</sequence>
<evidence type="ECO:0000256" key="10">
    <source>
        <dbReference type="PROSITE-ProRule" id="PRU00560"/>
    </source>
</evidence>
<evidence type="ECO:0000256" key="2">
    <source>
        <dbReference type="ARBA" id="ARBA00022741"/>
    </source>
</evidence>
<dbReference type="InterPro" id="IPR036397">
    <property type="entry name" value="RNaseH_sf"/>
</dbReference>
<keyword evidence="4 10" id="KW-0347">Helicase</keyword>
<dbReference type="InterPro" id="IPR004589">
    <property type="entry name" value="DNA_helicase_ATP-dep_RecQ"/>
</dbReference>
<evidence type="ECO:0000313" key="15">
    <source>
        <dbReference type="Proteomes" id="UP000643701"/>
    </source>
</evidence>
<dbReference type="PROSITE" id="PS51198">
    <property type="entry name" value="UVRD_HELICASE_ATP_BIND"/>
    <property type="match status" value="1"/>
</dbReference>
<evidence type="ECO:0000256" key="4">
    <source>
        <dbReference type="ARBA" id="ARBA00022806"/>
    </source>
</evidence>
<dbReference type="Pfam" id="PF13361">
    <property type="entry name" value="UvrD_C"/>
    <property type="match status" value="2"/>
</dbReference>
<keyword evidence="7" id="KW-0413">Isomerase</keyword>
<evidence type="ECO:0000256" key="8">
    <source>
        <dbReference type="ARBA" id="ARBA00034617"/>
    </source>
</evidence>
<feature type="binding site" evidence="10">
    <location>
        <begin position="1073"/>
        <end position="1080"/>
    </location>
    <ligand>
        <name>ATP</name>
        <dbReference type="ChEBI" id="CHEBI:30616"/>
    </ligand>
</feature>
<keyword evidence="2 10" id="KW-0547">Nucleotide-binding</keyword>
<dbReference type="GO" id="GO:0043138">
    <property type="term" value="F:3'-5' DNA helicase activity"/>
    <property type="evidence" value="ECO:0007669"/>
    <property type="project" value="UniProtKB-EC"/>
</dbReference>
<proteinExistence type="inferred from homology"/>
<dbReference type="InterPro" id="IPR011545">
    <property type="entry name" value="DEAD/DEAH_box_helicase_dom"/>
</dbReference>
<evidence type="ECO:0000256" key="7">
    <source>
        <dbReference type="ARBA" id="ARBA00023235"/>
    </source>
</evidence>
<dbReference type="GO" id="GO:0016787">
    <property type="term" value="F:hydrolase activity"/>
    <property type="evidence" value="ECO:0007669"/>
    <property type="project" value="UniProtKB-UniRule"/>
</dbReference>
<dbReference type="GO" id="GO:0005737">
    <property type="term" value="C:cytoplasm"/>
    <property type="evidence" value="ECO:0007669"/>
    <property type="project" value="TreeGrafter"/>
</dbReference>
<keyword evidence="3 10" id="KW-0378">Hydrolase</keyword>
<feature type="domain" description="UvrD-like helicase ATP-binding" evidence="13">
    <location>
        <begin position="1052"/>
        <end position="1384"/>
    </location>
</feature>
<evidence type="ECO:0000256" key="6">
    <source>
        <dbReference type="ARBA" id="ARBA00023125"/>
    </source>
</evidence>
<dbReference type="Gene3D" id="3.30.420.10">
    <property type="entry name" value="Ribonuclease H-like superfamily/Ribonuclease H"/>
    <property type="match status" value="1"/>
</dbReference>
<keyword evidence="15" id="KW-1185">Reference proteome</keyword>
<dbReference type="SMART" id="SM00487">
    <property type="entry name" value="DEXDc"/>
    <property type="match status" value="2"/>
</dbReference>
<dbReference type="Proteomes" id="UP000643701">
    <property type="component" value="Unassembled WGS sequence"/>
</dbReference>
<evidence type="ECO:0000259" key="12">
    <source>
        <dbReference type="PROSITE" id="PS51194"/>
    </source>
</evidence>
<dbReference type="RefSeq" id="WP_166400758.1">
    <property type="nucleotide sequence ID" value="NZ_JAANAS010000072.1"/>
</dbReference>
<dbReference type="PANTHER" id="PTHR13710">
    <property type="entry name" value="DNA HELICASE RECQ FAMILY MEMBER"/>
    <property type="match status" value="1"/>
</dbReference>
<reference evidence="14" key="1">
    <citation type="submission" date="2020-03" db="EMBL/GenBank/DDBJ databases">
        <title>Psychroflexus Maritimus sp. nov., isolate from marine sediment.</title>
        <authorList>
            <person name="Zhong Y.-L."/>
        </authorList>
    </citation>
    <scope>NUCLEOTIDE SEQUENCE</scope>
    <source>
        <strain evidence="14">C1</strain>
    </source>
</reference>
<dbReference type="PROSITE" id="PS51192">
    <property type="entry name" value="HELICASE_ATP_BIND_1"/>
    <property type="match status" value="1"/>
</dbReference>
<evidence type="ECO:0000259" key="11">
    <source>
        <dbReference type="PROSITE" id="PS51192"/>
    </source>
</evidence>
<dbReference type="CDD" id="cd17932">
    <property type="entry name" value="DEXQc_UvrD"/>
    <property type="match status" value="1"/>
</dbReference>
<dbReference type="CDD" id="cd18809">
    <property type="entry name" value="SF1_C_RecD"/>
    <property type="match status" value="1"/>
</dbReference>
<dbReference type="Pfam" id="PF00271">
    <property type="entry name" value="Helicase_C"/>
    <property type="match status" value="1"/>
</dbReference>
<dbReference type="InterPro" id="IPR014017">
    <property type="entry name" value="DNA_helicase_UvrD-like_C"/>
</dbReference>